<keyword evidence="6" id="KW-1185">Reference proteome</keyword>
<feature type="region of interest" description="Disordered" evidence="4">
    <location>
        <begin position="796"/>
        <end position="818"/>
    </location>
</feature>
<feature type="region of interest" description="Disordered" evidence="4">
    <location>
        <begin position="1121"/>
        <end position="1190"/>
    </location>
</feature>
<accession>A0A5M3MVA3</accession>
<dbReference type="EMBL" id="JH711576">
    <property type="protein sequence ID" value="EIW82937.1"/>
    <property type="molecule type" value="Genomic_DNA"/>
</dbReference>
<gene>
    <name evidence="5" type="ORF">CONPUDRAFT_52726</name>
</gene>
<dbReference type="PANTHER" id="PTHR46170">
    <property type="entry name" value="GATOR COMPLEX PROTEIN WDR59"/>
    <property type="match status" value="1"/>
</dbReference>
<dbReference type="OrthoDB" id="311712at2759"/>
<dbReference type="GO" id="GO:0035859">
    <property type="term" value="C:Seh1-associated complex"/>
    <property type="evidence" value="ECO:0007669"/>
    <property type="project" value="TreeGrafter"/>
</dbReference>
<dbReference type="RefSeq" id="XP_007766357.1">
    <property type="nucleotide sequence ID" value="XM_007768167.1"/>
</dbReference>
<feature type="compositionally biased region" description="Low complexity" evidence="4">
    <location>
        <begin position="806"/>
        <end position="818"/>
    </location>
</feature>
<evidence type="ECO:0000313" key="5">
    <source>
        <dbReference type="EMBL" id="EIW82937.1"/>
    </source>
</evidence>
<dbReference type="GeneID" id="19207528"/>
<dbReference type="PROSITE" id="PS50082">
    <property type="entry name" value="WD_REPEATS_2"/>
    <property type="match status" value="1"/>
</dbReference>
<feature type="region of interest" description="Disordered" evidence="4">
    <location>
        <begin position="550"/>
        <end position="619"/>
    </location>
</feature>
<evidence type="ECO:0000256" key="1">
    <source>
        <dbReference type="ARBA" id="ARBA00022574"/>
    </source>
</evidence>
<evidence type="ECO:0000313" key="6">
    <source>
        <dbReference type="Proteomes" id="UP000053558"/>
    </source>
</evidence>
<dbReference type="InterPro" id="IPR049567">
    <property type="entry name" value="WDR59-like"/>
</dbReference>
<dbReference type="PROSITE" id="PS00678">
    <property type="entry name" value="WD_REPEATS_1"/>
    <property type="match status" value="1"/>
</dbReference>
<sequence>MDLSRPASSPGPPSPEHVPERDIGGIPASFSLLSARRPSWAPPLPSDDPIATGLASYRDVSNLSAQAAAAAAPSSLSPDDGRNFRRNLQIDMKDLVGDAVGNMSISPTSRDVVLAARRGLFIIDLEAPLEVPHFLPQGGTWDVADVQWNPHKSFAKYIVSTSSEKLLIWNLMLGGKTAIEHILRAHYRAITDLNWHTSEPETVCSVGIDSWLWTWDLRSPRKPAMGNNSTSDTAGGTQVKWNRHDSNILASSHNNEVLIWDRRKGSVPMARVKAHSSKIYGIDWSHSRGGEIITCSLDKTIKVWDLNYPVREEGQYEPRTTITTGYPVWRARDLPFGRGILSLPQRGDTTLEMYAAGNPNMPIEVFEGHTDVVKEFVWRKGDGGEYQLITWSKDRTLRFWPVDADIMERAGHIPSGASESRFFTDFDATPSTRFVPHPTTFEHQPQLSAPIGSRAILAGVRAGYPHVHRKTSNAGSNYNPVLQPHRGSALRERGNTLTAGHIAGAVTGSTLTFQNHPRATPTNRNGGTMSRGGGINARVDKFAWLSSVKVGEKREDSSGPDSGGPSRLSSRSRPSSGREQSVDRQVQDDSGRGRSMGHNKRRRSESKDRREGEGTQSLQDEITSVLTKLTTQKVKLEKHDLAKRRTCTLGLHGPWGDNSSVFIRVTLKFPKAYPASSHPDATPELEMERNPLISMQTRAFMLRRLRGIRERRRPCLEACLRFLLFGDEDEHAAGPMPIESESSDEDGEFEKPKDLGMMRVTKNIMEPRTSQGVFGPNGELVCFFRAAPRMVKTYGGSGGSGNDLPASNSTAAASRSSTTVPRIFQSPALLSDAVRRLGVAASDSKQLDPYDTKRSDKRDDLVRLMTNLLTFATNARGKPGESTAEEDSISNYSYIPTRRSILVLKRPPPHVFKIDREAAARYVYEAESLAKLCEANAKVASEFGLFHHERVFSTIRSLFPASKKKIKSRRTKSSTFTNWGVAQQTVQLLYQEFSVMKDVQMLAMISVILLKAAHVSISSFHFSAQSNNDPMSAIPKVENDYFSLARQTDNRAGALSPAWPRLPLMSPTANILPAAPPISTSNSSKGSWSSLFNTGSMRNFMANVQESIGTPMERDAASATLRLPIPVPQQKEQKVAGSDSPRRRKVSKETTASVNSPVSKSWSEAVGVPKPASSGIGGNQGYRPTFSRVISPKRTIPEKKLVITEEAEPSSTRRPLDARMLKQLSLHIHAYAEILFRWQLLNKRTELLNAVPSGKKTSSDLVLGACLHTSKSYQSQDRG</sequence>
<dbReference type="AlphaFoldDB" id="A0A5M3MVA3"/>
<feature type="region of interest" description="Disordered" evidence="4">
    <location>
        <begin position="1"/>
        <end position="25"/>
    </location>
</feature>
<dbReference type="GO" id="GO:0034198">
    <property type="term" value="P:cellular response to amino acid starvation"/>
    <property type="evidence" value="ECO:0007669"/>
    <property type="project" value="TreeGrafter"/>
</dbReference>
<evidence type="ECO:0000256" key="4">
    <source>
        <dbReference type="SAM" id="MobiDB-lite"/>
    </source>
</evidence>
<feature type="compositionally biased region" description="Low complexity" evidence="4">
    <location>
        <begin position="559"/>
        <end position="578"/>
    </location>
</feature>
<keyword evidence="2" id="KW-0677">Repeat</keyword>
<dbReference type="GO" id="GO:1904263">
    <property type="term" value="P:positive regulation of TORC1 signaling"/>
    <property type="evidence" value="ECO:0007669"/>
    <property type="project" value="TreeGrafter"/>
</dbReference>
<organism evidence="5 6">
    <name type="scientific">Coniophora puteana (strain RWD-64-598)</name>
    <name type="common">Brown rot fungus</name>
    <dbReference type="NCBI Taxonomy" id="741705"/>
    <lineage>
        <taxon>Eukaryota</taxon>
        <taxon>Fungi</taxon>
        <taxon>Dikarya</taxon>
        <taxon>Basidiomycota</taxon>
        <taxon>Agaricomycotina</taxon>
        <taxon>Agaricomycetes</taxon>
        <taxon>Agaricomycetidae</taxon>
        <taxon>Boletales</taxon>
        <taxon>Coniophorineae</taxon>
        <taxon>Coniophoraceae</taxon>
        <taxon>Coniophora</taxon>
    </lineage>
</organism>
<dbReference type="Proteomes" id="UP000053558">
    <property type="component" value="Unassembled WGS sequence"/>
</dbReference>
<dbReference type="KEGG" id="cput:CONPUDRAFT_52726"/>
<keyword evidence="1 3" id="KW-0853">WD repeat</keyword>
<evidence type="ECO:0000256" key="3">
    <source>
        <dbReference type="PROSITE-ProRule" id="PRU00221"/>
    </source>
</evidence>
<dbReference type="InterPro" id="IPR036322">
    <property type="entry name" value="WD40_repeat_dom_sf"/>
</dbReference>
<dbReference type="PANTHER" id="PTHR46170:SF1">
    <property type="entry name" value="GATOR COMPLEX PROTEIN WDR59"/>
    <property type="match status" value="1"/>
</dbReference>
<dbReference type="InterPro" id="IPR015943">
    <property type="entry name" value="WD40/YVTN_repeat-like_dom_sf"/>
</dbReference>
<evidence type="ECO:0000256" key="2">
    <source>
        <dbReference type="ARBA" id="ARBA00022737"/>
    </source>
</evidence>
<dbReference type="PROSITE" id="PS50294">
    <property type="entry name" value="WD_REPEATS_REGION"/>
    <property type="match status" value="1"/>
</dbReference>
<feature type="region of interest" description="Disordered" evidence="4">
    <location>
        <begin position="511"/>
        <end position="534"/>
    </location>
</feature>
<reference evidence="6" key="1">
    <citation type="journal article" date="2012" name="Science">
        <title>The Paleozoic origin of enzymatic lignin decomposition reconstructed from 31 fungal genomes.</title>
        <authorList>
            <person name="Floudas D."/>
            <person name="Binder M."/>
            <person name="Riley R."/>
            <person name="Barry K."/>
            <person name="Blanchette R.A."/>
            <person name="Henrissat B."/>
            <person name="Martinez A.T."/>
            <person name="Otillar R."/>
            <person name="Spatafora J.W."/>
            <person name="Yadav J.S."/>
            <person name="Aerts A."/>
            <person name="Benoit I."/>
            <person name="Boyd A."/>
            <person name="Carlson A."/>
            <person name="Copeland A."/>
            <person name="Coutinho P.M."/>
            <person name="de Vries R.P."/>
            <person name="Ferreira P."/>
            <person name="Findley K."/>
            <person name="Foster B."/>
            <person name="Gaskell J."/>
            <person name="Glotzer D."/>
            <person name="Gorecki P."/>
            <person name="Heitman J."/>
            <person name="Hesse C."/>
            <person name="Hori C."/>
            <person name="Igarashi K."/>
            <person name="Jurgens J.A."/>
            <person name="Kallen N."/>
            <person name="Kersten P."/>
            <person name="Kohler A."/>
            <person name="Kuees U."/>
            <person name="Kumar T.K.A."/>
            <person name="Kuo A."/>
            <person name="LaButti K."/>
            <person name="Larrondo L.F."/>
            <person name="Lindquist E."/>
            <person name="Ling A."/>
            <person name="Lombard V."/>
            <person name="Lucas S."/>
            <person name="Lundell T."/>
            <person name="Martin R."/>
            <person name="McLaughlin D.J."/>
            <person name="Morgenstern I."/>
            <person name="Morin E."/>
            <person name="Murat C."/>
            <person name="Nagy L.G."/>
            <person name="Nolan M."/>
            <person name="Ohm R.A."/>
            <person name="Patyshakuliyeva A."/>
            <person name="Rokas A."/>
            <person name="Ruiz-Duenas F.J."/>
            <person name="Sabat G."/>
            <person name="Salamov A."/>
            <person name="Samejima M."/>
            <person name="Schmutz J."/>
            <person name="Slot J.C."/>
            <person name="St John F."/>
            <person name="Stenlid J."/>
            <person name="Sun H."/>
            <person name="Sun S."/>
            <person name="Syed K."/>
            <person name="Tsang A."/>
            <person name="Wiebenga A."/>
            <person name="Young D."/>
            <person name="Pisabarro A."/>
            <person name="Eastwood D.C."/>
            <person name="Martin F."/>
            <person name="Cullen D."/>
            <person name="Grigoriev I.V."/>
            <person name="Hibbett D.S."/>
        </authorList>
    </citation>
    <scope>NUCLEOTIDE SEQUENCE [LARGE SCALE GENOMIC DNA]</scope>
    <source>
        <strain evidence="6">RWD-64-598 SS2</strain>
    </source>
</reference>
<feature type="compositionally biased region" description="Polar residues" evidence="4">
    <location>
        <begin position="511"/>
        <end position="528"/>
    </location>
</feature>
<comment type="caution">
    <text evidence="5">The sequence shown here is derived from an EMBL/GenBank/DDBJ whole genome shotgun (WGS) entry which is preliminary data.</text>
</comment>
<feature type="compositionally biased region" description="Polar residues" evidence="4">
    <location>
        <begin position="1149"/>
        <end position="1162"/>
    </location>
</feature>
<dbReference type="GO" id="GO:0005774">
    <property type="term" value="C:vacuolar membrane"/>
    <property type="evidence" value="ECO:0007669"/>
    <property type="project" value="TreeGrafter"/>
</dbReference>
<feature type="repeat" description="WD" evidence="3">
    <location>
        <begin position="272"/>
        <end position="307"/>
    </location>
</feature>
<dbReference type="SMART" id="SM00320">
    <property type="entry name" value="WD40"/>
    <property type="match status" value="5"/>
</dbReference>
<dbReference type="InterPro" id="IPR001680">
    <property type="entry name" value="WD40_rpt"/>
</dbReference>
<dbReference type="InterPro" id="IPR019775">
    <property type="entry name" value="WD40_repeat_CS"/>
</dbReference>
<proteinExistence type="predicted"/>
<dbReference type="OMA" id="GGTQVKW"/>
<feature type="compositionally biased region" description="Basic residues" evidence="4">
    <location>
        <begin position="595"/>
        <end position="604"/>
    </location>
</feature>
<dbReference type="SUPFAM" id="SSF50978">
    <property type="entry name" value="WD40 repeat-like"/>
    <property type="match status" value="1"/>
</dbReference>
<protein>
    <submittedName>
        <fullName evidence="5">Uncharacterized protein</fullName>
    </submittedName>
</protein>
<name>A0A5M3MVA3_CONPW</name>
<dbReference type="Gene3D" id="2.130.10.10">
    <property type="entry name" value="YVTN repeat-like/Quinoprotein amine dehydrogenase"/>
    <property type="match status" value="1"/>
</dbReference>
<feature type="compositionally biased region" description="Basic and acidic residues" evidence="4">
    <location>
        <begin position="580"/>
        <end position="592"/>
    </location>
</feature>
<dbReference type="Pfam" id="PF00400">
    <property type="entry name" value="WD40"/>
    <property type="match status" value="1"/>
</dbReference>
<dbReference type="GO" id="GO:0035591">
    <property type="term" value="F:signaling adaptor activity"/>
    <property type="evidence" value="ECO:0007669"/>
    <property type="project" value="TreeGrafter"/>
</dbReference>